<dbReference type="EMBL" id="BK059115">
    <property type="protein sequence ID" value="DAE32067.1"/>
    <property type="molecule type" value="Genomic_DNA"/>
</dbReference>
<sequence length="77" mass="7967">MATLEERVTALETQLAALTAPPTEYYTLAETGETVDAAVRAVKSGAFVVPSSTAGSVKKFKLTVDDTGTVSATEVTT</sequence>
<name>A0A8S5RLL7_9VIRU</name>
<accession>A0A8S5RLL7</accession>
<reference evidence="1" key="1">
    <citation type="journal article" date="2021" name="Proc. Natl. Acad. Sci. U.S.A.">
        <title>A Catalog of Tens of Thousands of Viruses from Human Metagenomes Reveals Hidden Associations with Chronic Diseases.</title>
        <authorList>
            <person name="Tisza M.J."/>
            <person name="Buck C.B."/>
        </authorList>
    </citation>
    <scope>NUCLEOTIDE SEQUENCE</scope>
    <source>
        <strain evidence="1">CtZer25</strain>
    </source>
</reference>
<proteinExistence type="predicted"/>
<evidence type="ECO:0000313" key="1">
    <source>
        <dbReference type="EMBL" id="DAE32067.1"/>
    </source>
</evidence>
<protein>
    <submittedName>
        <fullName evidence="1">Uncharacterized protein</fullName>
    </submittedName>
</protein>
<organism evidence="1">
    <name type="scientific">virus sp. ctZer25</name>
    <dbReference type="NCBI Taxonomy" id="2825819"/>
    <lineage>
        <taxon>Viruses</taxon>
    </lineage>
</organism>